<dbReference type="RefSeq" id="WP_254087292.1">
    <property type="nucleotide sequence ID" value="NZ_JAHESE010000039.1"/>
</dbReference>
<dbReference type="PANTHER" id="PTHR34203:SF15">
    <property type="entry name" value="SLL1173 PROTEIN"/>
    <property type="match status" value="1"/>
</dbReference>
<dbReference type="NCBIfam" id="TIGR01444">
    <property type="entry name" value="fkbM_fam"/>
    <property type="match status" value="1"/>
</dbReference>
<dbReference type="InterPro" id="IPR052514">
    <property type="entry name" value="SAM-dependent_MTase"/>
</dbReference>
<gene>
    <name evidence="2" type="ORF">KK062_26000</name>
</gene>
<keyword evidence="2" id="KW-0489">Methyltransferase</keyword>
<dbReference type="GO" id="GO:0008168">
    <property type="term" value="F:methyltransferase activity"/>
    <property type="evidence" value="ECO:0007669"/>
    <property type="project" value="UniProtKB-KW"/>
</dbReference>
<accession>A0AAP2E2D6</accession>
<sequence length="261" mass="29450">MFGLLINCLTAFGWRGLVIYLKVRTRMTSSLSLPGIQHPFRLRPQRADGISFREIFLRRLYDLSLPKTIQPNVIIDGGANIGMTSIFFANRYPNARIISVEPDENNFVVLADNVRPYPQITPVKSAIWHKKEQIHVVDKGYGDRGFMIEKNATGTVLEAMSLPELLQTHGITQIDILKLDIEGSEKEVFSENYESWLPYTRCLIIELHDRMKPGCSQAVFKALLTHNFSLSIQGDNLLFINESPENVPVPTPANQPSLAQA</sequence>
<dbReference type="Pfam" id="PF05050">
    <property type="entry name" value="Methyltransf_21"/>
    <property type="match status" value="1"/>
</dbReference>
<dbReference type="Gene3D" id="3.40.50.150">
    <property type="entry name" value="Vaccinia Virus protein VP39"/>
    <property type="match status" value="1"/>
</dbReference>
<dbReference type="SUPFAM" id="SSF53335">
    <property type="entry name" value="S-adenosyl-L-methionine-dependent methyltransferases"/>
    <property type="match status" value="1"/>
</dbReference>
<name>A0AAP2E2D6_9BACT</name>
<dbReference type="Proteomes" id="UP001319080">
    <property type="component" value="Unassembled WGS sequence"/>
</dbReference>
<dbReference type="GO" id="GO:0032259">
    <property type="term" value="P:methylation"/>
    <property type="evidence" value="ECO:0007669"/>
    <property type="project" value="UniProtKB-KW"/>
</dbReference>
<comment type="caution">
    <text evidence="2">The sequence shown here is derived from an EMBL/GenBank/DDBJ whole genome shotgun (WGS) entry which is preliminary data.</text>
</comment>
<protein>
    <submittedName>
        <fullName evidence="2">FkbM family methyltransferase</fullName>
    </submittedName>
</protein>
<dbReference type="AlphaFoldDB" id="A0AAP2E2D6"/>
<keyword evidence="2" id="KW-0808">Transferase</keyword>
<dbReference type="PANTHER" id="PTHR34203">
    <property type="entry name" value="METHYLTRANSFERASE, FKBM FAMILY PROTEIN"/>
    <property type="match status" value="1"/>
</dbReference>
<organism evidence="2 3">
    <name type="scientific">Dawidia cretensis</name>
    <dbReference type="NCBI Taxonomy" id="2782350"/>
    <lineage>
        <taxon>Bacteria</taxon>
        <taxon>Pseudomonadati</taxon>
        <taxon>Bacteroidota</taxon>
        <taxon>Cytophagia</taxon>
        <taxon>Cytophagales</taxon>
        <taxon>Chryseotaleaceae</taxon>
        <taxon>Dawidia</taxon>
    </lineage>
</organism>
<keyword evidence="3" id="KW-1185">Reference proteome</keyword>
<dbReference type="InterPro" id="IPR029063">
    <property type="entry name" value="SAM-dependent_MTases_sf"/>
</dbReference>
<evidence type="ECO:0000313" key="3">
    <source>
        <dbReference type="Proteomes" id="UP001319080"/>
    </source>
</evidence>
<dbReference type="EMBL" id="JAHESE010000039">
    <property type="protein sequence ID" value="MBT1711721.1"/>
    <property type="molecule type" value="Genomic_DNA"/>
</dbReference>
<feature type="domain" description="Methyltransferase FkbM" evidence="1">
    <location>
        <begin position="76"/>
        <end position="212"/>
    </location>
</feature>
<evidence type="ECO:0000313" key="2">
    <source>
        <dbReference type="EMBL" id="MBT1711721.1"/>
    </source>
</evidence>
<proteinExistence type="predicted"/>
<dbReference type="InterPro" id="IPR006342">
    <property type="entry name" value="FkbM_mtfrase"/>
</dbReference>
<reference evidence="2 3" key="1">
    <citation type="submission" date="2021-05" db="EMBL/GenBank/DDBJ databases">
        <title>A Polyphasic approach of four new species of the genus Ohtaekwangia: Ohtaekwangia histidinii sp. nov., Ohtaekwangia cretensis sp. nov., Ohtaekwangia indiensis sp. nov., Ohtaekwangia reichenbachii sp. nov. from diverse environment.</title>
        <authorList>
            <person name="Octaviana S."/>
        </authorList>
    </citation>
    <scope>NUCLEOTIDE SEQUENCE [LARGE SCALE GENOMIC DNA]</scope>
    <source>
        <strain evidence="2 3">PWU5</strain>
    </source>
</reference>
<evidence type="ECO:0000259" key="1">
    <source>
        <dbReference type="Pfam" id="PF05050"/>
    </source>
</evidence>